<organism evidence="4 5">
    <name type="scientific">Gemmatimonas phototrophica</name>
    <dbReference type="NCBI Taxonomy" id="1379270"/>
    <lineage>
        <taxon>Bacteria</taxon>
        <taxon>Pseudomonadati</taxon>
        <taxon>Gemmatimonadota</taxon>
        <taxon>Gemmatimonadia</taxon>
        <taxon>Gemmatimonadales</taxon>
        <taxon>Gemmatimonadaceae</taxon>
        <taxon>Gemmatimonas</taxon>
    </lineage>
</organism>
<dbReference type="STRING" id="1379270.GEMMAAP_05715"/>
<name>A0A143BNJ7_9BACT</name>
<dbReference type="Gene3D" id="3.75.10.10">
    <property type="entry name" value="L-arginine/glycine Amidinotransferase, Chain A"/>
    <property type="match status" value="1"/>
</dbReference>
<sequence>MPFIALTRAVSPSIVDCEITHIDRTPINVARADRQHLEYERALAALGCDIRHVEPAPQHPDAVFIEDTAVVLDEVAVITRPGADSRRGETAGVVAALQPFRPLVFIEGPGTVDGGDVLVVARRIYVGRTDRTNDDGIAQLAALTVPFGYTVIPVNVRGCLHLKTAVTALDDGTVLVNPQWVDAEALAPLDVVPVHANEPMGANVVRLDDALLYADSYPRTLELLRARGYRVVTVAADELAKAEGAVTCCSLLVRV</sequence>
<dbReference type="GO" id="GO:0016597">
    <property type="term" value="F:amino acid binding"/>
    <property type="evidence" value="ECO:0007669"/>
    <property type="project" value="TreeGrafter"/>
</dbReference>
<reference evidence="4 5" key="2">
    <citation type="journal article" date="2016" name="Environ. Microbiol. Rep.">
        <title>Metagenomic evidence for the presence of phototrophic Gemmatimonadetes bacteria in diverse environments.</title>
        <authorList>
            <person name="Zeng Y."/>
            <person name="Baumbach J."/>
            <person name="Barbosa E.G."/>
            <person name="Azevedo V."/>
            <person name="Zhang C."/>
            <person name="Koblizek M."/>
        </authorList>
    </citation>
    <scope>NUCLEOTIDE SEQUENCE [LARGE SCALE GENOMIC DNA]</scope>
    <source>
        <strain evidence="4 5">AP64</strain>
    </source>
</reference>
<dbReference type="GO" id="GO:0045429">
    <property type="term" value="P:positive regulation of nitric oxide biosynthetic process"/>
    <property type="evidence" value="ECO:0007669"/>
    <property type="project" value="TreeGrafter"/>
</dbReference>
<dbReference type="SUPFAM" id="SSF55909">
    <property type="entry name" value="Pentein"/>
    <property type="match status" value="1"/>
</dbReference>
<reference evidence="4 5" key="1">
    <citation type="journal article" date="2014" name="Proc. Natl. Acad. Sci. U.S.A.">
        <title>Functional type 2 photosynthetic reaction centers found in the rare bacterial phylum Gemmatimonadetes.</title>
        <authorList>
            <person name="Zeng Y."/>
            <person name="Feng F."/>
            <person name="Medova H."/>
            <person name="Dean J."/>
            <person name="Koblizek M."/>
        </authorList>
    </citation>
    <scope>NUCLEOTIDE SEQUENCE [LARGE SCALE GENOMIC DNA]</scope>
    <source>
        <strain evidence="4 5">AP64</strain>
    </source>
</reference>
<protein>
    <recommendedName>
        <fullName evidence="6">Dimethylargininase</fullName>
    </recommendedName>
</protein>
<gene>
    <name evidence="4" type="ORF">GEMMAAP_05715</name>
</gene>
<dbReference type="Proteomes" id="UP000076404">
    <property type="component" value="Chromosome"/>
</dbReference>
<feature type="active site" description="Nucleophile" evidence="3">
    <location>
        <position position="248"/>
    </location>
</feature>
<dbReference type="InterPro" id="IPR033199">
    <property type="entry name" value="DDAH-like"/>
</dbReference>
<dbReference type="AlphaFoldDB" id="A0A143BNJ7"/>
<evidence type="ECO:0000256" key="2">
    <source>
        <dbReference type="ARBA" id="ARBA00022801"/>
    </source>
</evidence>
<evidence type="ECO:0000256" key="1">
    <source>
        <dbReference type="ARBA" id="ARBA00008532"/>
    </source>
</evidence>
<dbReference type="eggNOG" id="COG1834">
    <property type="taxonomic scope" value="Bacteria"/>
</dbReference>
<dbReference type="PANTHER" id="PTHR12737:SF9">
    <property type="entry name" value="DIMETHYLARGININASE"/>
    <property type="match status" value="1"/>
</dbReference>
<dbReference type="GO" id="GO:0016403">
    <property type="term" value="F:dimethylargininase activity"/>
    <property type="evidence" value="ECO:0007669"/>
    <property type="project" value="TreeGrafter"/>
</dbReference>
<dbReference type="EMBL" id="CP011454">
    <property type="protein sequence ID" value="AMW06588.1"/>
    <property type="molecule type" value="Genomic_DNA"/>
</dbReference>
<keyword evidence="5" id="KW-1185">Reference proteome</keyword>
<evidence type="ECO:0000256" key="3">
    <source>
        <dbReference type="PIRSR" id="PIRSR633199-1"/>
    </source>
</evidence>
<evidence type="ECO:0000313" key="5">
    <source>
        <dbReference type="Proteomes" id="UP000076404"/>
    </source>
</evidence>
<dbReference type="KEGG" id="gph:GEMMAAP_05715"/>
<evidence type="ECO:0000313" key="4">
    <source>
        <dbReference type="EMBL" id="AMW06588.1"/>
    </source>
</evidence>
<dbReference type="OrthoDB" id="9790596at2"/>
<dbReference type="GO" id="GO:0006525">
    <property type="term" value="P:arginine metabolic process"/>
    <property type="evidence" value="ECO:0007669"/>
    <property type="project" value="TreeGrafter"/>
</dbReference>
<dbReference type="GO" id="GO:0000052">
    <property type="term" value="P:citrulline metabolic process"/>
    <property type="evidence" value="ECO:0007669"/>
    <property type="project" value="TreeGrafter"/>
</dbReference>
<proteinExistence type="inferred from homology"/>
<dbReference type="PANTHER" id="PTHR12737">
    <property type="entry name" value="DIMETHYLARGININE DIMETHYLAMINOHYDROLASE"/>
    <property type="match status" value="1"/>
</dbReference>
<keyword evidence="2" id="KW-0378">Hydrolase</keyword>
<comment type="similarity">
    <text evidence="1">Belongs to the DDAH family.</text>
</comment>
<feature type="active site" description="Proton donor" evidence="3">
    <location>
        <position position="161"/>
    </location>
</feature>
<accession>A0A143BNJ7</accession>
<evidence type="ECO:0008006" key="6">
    <source>
        <dbReference type="Google" id="ProtNLM"/>
    </source>
</evidence>